<name>A0ABY1KWT2_9BACI</name>
<evidence type="ECO:0000256" key="1">
    <source>
        <dbReference type="PROSITE-ProRule" id="PRU00169"/>
    </source>
</evidence>
<dbReference type="SMART" id="SM00267">
    <property type="entry name" value="GGDEF"/>
    <property type="match status" value="1"/>
</dbReference>
<proteinExistence type="predicted"/>
<feature type="domain" description="Response regulatory" evidence="2">
    <location>
        <begin position="331"/>
        <end position="451"/>
    </location>
</feature>
<evidence type="ECO:0000313" key="5">
    <source>
        <dbReference type="Proteomes" id="UP000199777"/>
    </source>
</evidence>
<evidence type="ECO:0000259" key="2">
    <source>
        <dbReference type="PROSITE" id="PS50110"/>
    </source>
</evidence>
<dbReference type="InterPro" id="IPR000160">
    <property type="entry name" value="GGDEF_dom"/>
</dbReference>
<organism evidence="4 5">
    <name type="scientific">Salimicrobium salexigens</name>
    <dbReference type="NCBI Taxonomy" id="908941"/>
    <lineage>
        <taxon>Bacteria</taxon>
        <taxon>Bacillati</taxon>
        <taxon>Bacillota</taxon>
        <taxon>Bacilli</taxon>
        <taxon>Bacillales</taxon>
        <taxon>Bacillaceae</taxon>
        <taxon>Salimicrobium</taxon>
    </lineage>
</organism>
<evidence type="ECO:0000313" key="4">
    <source>
        <dbReference type="EMBL" id="SIS86286.1"/>
    </source>
</evidence>
<dbReference type="InterPro" id="IPR029787">
    <property type="entry name" value="Nucleotide_cyclase"/>
</dbReference>
<dbReference type="RefSeq" id="WP_076572028.1">
    <property type="nucleotide sequence ID" value="NZ_FTOK01000007.1"/>
</dbReference>
<dbReference type="InterPro" id="IPR001789">
    <property type="entry name" value="Sig_transdc_resp-reg_receiver"/>
</dbReference>
<dbReference type="InterPro" id="IPR050469">
    <property type="entry name" value="Diguanylate_Cyclase"/>
</dbReference>
<dbReference type="NCBIfam" id="TIGR00254">
    <property type="entry name" value="GGDEF"/>
    <property type="match status" value="1"/>
</dbReference>
<dbReference type="PANTHER" id="PTHR45138">
    <property type="entry name" value="REGULATORY COMPONENTS OF SENSORY TRANSDUCTION SYSTEM"/>
    <property type="match status" value="1"/>
</dbReference>
<dbReference type="Pfam" id="PF00072">
    <property type="entry name" value="Response_reg"/>
    <property type="match status" value="1"/>
</dbReference>
<comment type="caution">
    <text evidence="4">The sequence shown here is derived from an EMBL/GenBank/DDBJ whole genome shotgun (WGS) entry which is preliminary data.</text>
</comment>
<dbReference type="SUPFAM" id="SSF55073">
    <property type="entry name" value="Nucleotide cyclase"/>
    <property type="match status" value="1"/>
</dbReference>
<dbReference type="SUPFAM" id="SSF52172">
    <property type="entry name" value="CheY-like"/>
    <property type="match status" value="2"/>
</dbReference>
<gene>
    <name evidence="4" type="ORF">SAMN05421758_107151</name>
</gene>
<dbReference type="Pfam" id="PF00990">
    <property type="entry name" value="GGDEF"/>
    <property type="match status" value="1"/>
</dbReference>
<evidence type="ECO:0000259" key="3">
    <source>
        <dbReference type="PROSITE" id="PS50887"/>
    </source>
</evidence>
<dbReference type="InterPro" id="IPR011006">
    <property type="entry name" value="CheY-like_superfamily"/>
</dbReference>
<dbReference type="PROSITE" id="PS50110">
    <property type="entry name" value="RESPONSE_REGULATORY"/>
    <property type="match status" value="2"/>
</dbReference>
<keyword evidence="5" id="KW-1185">Reference proteome</keyword>
<dbReference type="Gene3D" id="3.30.70.270">
    <property type="match status" value="1"/>
</dbReference>
<sequence>MLRQIQTEFPLLTSPLRTTGDRFPDTKLPLLLIIDDDIEFITFMKDFLEQHGYQVLASLTGKKGLELFYDFHPDLVLIDYILPDTDGVALLTQIVEKARNEFTPVIMVSAHNSNEHRALSFNLGATDFIGKPVRTDVLLPFLKNRLASREQILAHILQDELTGAFNRKFLEKKLKEQSALFHKENGYTFSAAMVDLDHFKKVNDTYGHHTGDQVLETFVKVFEQMKTSGETINRYGGEEFVVIFPGASAQEADARVEEWRNRFSSITFTSEDEQFHVHFSAGIAQFSDVPGGESILERADKALYHAKSTGSNRTVSHPHIPASALDAETITLLIVENDTSVRQQLEDFFSTRSFISDKPVRVITFHTRQQFLEEDWYHPEEDYVLLLASSIGIDTLPFLKTKYDFRNVAVMIMTGEEETERVEEALREEAEDYLLKPFRLEDLGEWLDGVADRMFI</sequence>
<dbReference type="EMBL" id="FTOK01000007">
    <property type="protein sequence ID" value="SIS86286.1"/>
    <property type="molecule type" value="Genomic_DNA"/>
</dbReference>
<dbReference type="InterPro" id="IPR043128">
    <property type="entry name" value="Rev_trsase/Diguanyl_cyclase"/>
</dbReference>
<protein>
    <submittedName>
        <fullName evidence="4">Diguanylate cyclase (GGDEF) domain-containing protein</fullName>
    </submittedName>
</protein>
<dbReference type="CDD" id="cd00156">
    <property type="entry name" value="REC"/>
    <property type="match status" value="2"/>
</dbReference>
<feature type="domain" description="Response regulatory" evidence="2">
    <location>
        <begin position="30"/>
        <end position="146"/>
    </location>
</feature>
<dbReference type="Gene3D" id="3.40.50.2300">
    <property type="match status" value="2"/>
</dbReference>
<dbReference type="PANTHER" id="PTHR45138:SF9">
    <property type="entry name" value="DIGUANYLATE CYCLASE DGCM-RELATED"/>
    <property type="match status" value="1"/>
</dbReference>
<dbReference type="PROSITE" id="PS50887">
    <property type="entry name" value="GGDEF"/>
    <property type="match status" value="1"/>
</dbReference>
<keyword evidence="1" id="KW-0597">Phosphoprotein</keyword>
<dbReference type="Proteomes" id="UP000199777">
    <property type="component" value="Unassembled WGS sequence"/>
</dbReference>
<comment type="caution">
    <text evidence="1">Lacks conserved residue(s) required for the propagation of feature annotation.</text>
</comment>
<dbReference type="SMART" id="SM00448">
    <property type="entry name" value="REC"/>
    <property type="match status" value="2"/>
</dbReference>
<reference evidence="4 5" key="1">
    <citation type="submission" date="2017-01" db="EMBL/GenBank/DDBJ databases">
        <authorList>
            <person name="Varghese N."/>
            <person name="Submissions S."/>
        </authorList>
    </citation>
    <scope>NUCLEOTIDE SEQUENCE [LARGE SCALE GENOMIC DNA]</scope>
    <source>
        <strain evidence="4 5">DSM 22782</strain>
    </source>
</reference>
<feature type="modified residue" description="4-aspartylphosphate" evidence="1">
    <location>
        <position position="79"/>
    </location>
</feature>
<feature type="domain" description="GGDEF" evidence="3">
    <location>
        <begin position="187"/>
        <end position="319"/>
    </location>
</feature>
<accession>A0ABY1KWT2</accession>
<dbReference type="CDD" id="cd01949">
    <property type="entry name" value="GGDEF"/>
    <property type="match status" value="1"/>
</dbReference>